<feature type="transmembrane region" description="Helical" evidence="1">
    <location>
        <begin position="12"/>
        <end position="29"/>
    </location>
</feature>
<dbReference type="AlphaFoldDB" id="A0A0C9U0P0"/>
<name>A0A0C9U0P0_PAXIN</name>
<keyword evidence="1" id="KW-0812">Transmembrane</keyword>
<proteinExistence type="predicted"/>
<organism evidence="2 3">
    <name type="scientific">Paxillus involutus ATCC 200175</name>
    <dbReference type="NCBI Taxonomy" id="664439"/>
    <lineage>
        <taxon>Eukaryota</taxon>
        <taxon>Fungi</taxon>
        <taxon>Dikarya</taxon>
        <taxon>Basidiomycota</taxon>
        <taxon>Agaricomycotina</taxon>
        <taxon>Agaricomycetes</taxon>
        <taxon>Agaricomycetidae</taxon>
        <taxon>Boletales</taxon>
        <taxon>Paxilineae</taxon>
        <taxon>Paxillaceae</taxon>
        <taxon>Paxillus</taxon>
    </lineage>
</organism>
<keyword evidence="1" id="KW-0472">Membrane</keyword>
<keyword evidence="3" id="KW-1185">Reference proteome</keyword>
<protein>
    <recommendedName>
        <fullName evidence="4">Wax synthase domain-containing protein</fullName>
    </recommendedName>
</protein>
<feature type="transmembrane region" description="Helical" evidence="1">
    <location>
        <begin position="41"/>
        <end position="60"/>
    </location>
</feature>
<sequence>MVVKTEGSTSTIAIMMSFAALSWSAVLRIPSIRAPIDPTNVISYVLPLVVLSYFAVAVLAVTPKTHSLRVALWPLVALLALRAAISIDLSLDVPQRQHLNVELVSLMFIIATRTLEWTPQKEPLKRHIHPTGATPSIIMDAFGLAINLHGIRWDWSKGLCVPRKTRPSTYIRFAAYTILSASLHAFICGVLHSAVQSFSPDTFGSIIGGTIFDETLPFFLRYVRSSIITTQIASGMYCFFQTGYNLCIVPAVLILRQDPAQWSPAFERPQIFIFGGHPFSLVFGRVGGILGAFFVPAVLHHIILIPLNGRIELWRMTVSYVVYRITNHAFMYKKYTTLLGE</sequence>
<keyword evidence="1" id="KW-1133">Transmembrane helix</keyword>
<evidence type="ECO:0008006" key="4">
    <source>
        <dbReference type="Google" id="ProtNLM"/>
    </source>
</evidence>
<feature type="transmembrane region" description="Helical" evidence="1">
    <location>
        <begin position="173"/>
        <end position="195"/>
    </location>
</feature>
<dbReference type="Proteomes" id="UP000053647">
    <property type="component" value="Unassembled WGS sequence"/>
</dbReference>
<dbReference type="HOGENOM" id="CLU_034105_0_0_1"/>
<evidence type="ECO:0000313" key="3">
    <source>
        <dbReference type="Proteomes" id="UP000053647"/>
    </source>
</evidence>
<reference evidence="3" key="2">
    <citation type="submission" date="2015-01" db="EMBL/GenBank/DDBJ databases">
        <title>Evolutionary Origins and Diversification of the Mycorrhizal Mutualists.</title>
        <authorList>
            <consortium name="DOE Joint Genome Institute"/>
            <consortium name="Mycorrhizal Genomics Consortium"/>
            <person name="Kohler A."/>
            <person name="Kuo A."/>
            <person name="Nagy L.G."/>
            <person name="Floudas D."/>
            <person name="Copeland A."/>
            <person name="Barry K.W."/>
            <person name="Cichocki N."/>
            <person name="Veneault-Fourrey C."/>
            <person name="LaButti K."/>
            <person name="Lindquist E.A."/>
            <person name="Lipzen A."/>
            <person name="Lundell T."/>
            <person name="Morin E."/>
            <person name="Murat C."/>
            <person name="Riley R."/>
            <person name="Ohm R."/>
            <person name="Sun H."/>
            <person name="Tunlid A."/>
            <person name="Henrissat B."/>
            <person name="Grigoriev I.V."/>
            <person name="Hibbett D.S."/>
            <person name="Martin F."/>
        </authorList>
    </citation>
    <scope>NUCLEOTIDE SEQUENCE [LARGE SCALE GENOMIC DNA]</scope>
    <source>
        <strain evidence="3">ATCC 200175</strain>
    </source>
</reference>
<reference evidence="2 3" key="1">
    <citation type="submission" date="2014-06" db="EMBL/GenBank/DDBJ databases">
        <authorList>
            <consortium name="DOE Joint Genome Institute"/>
            <person name="Kuo A."/>
            <person name="Kohler A."/>
            <person name="Nagy L.G."/>
            <person name="Floudas D."/>
            <person name="Copeland A."/>
            <person name="Barry K.W."/>
            <person name="Cichocki N."/>
            <person name="Veneault-Fourrey C."/>
            <person name="LaButti K."/>
            <person name="Lindquist E.A."/>
            <person name="Lipzen A."/>
            <person name="Lundell T."/>
            <person name="Morin E."/>
            <person name="Murat C."/>
            <person name="Sun H."/>
            <person name="Tunlid A."/>
            <person name="Henrissat B."/>
            <person name="Grigoriev I.V."/>
            <person name="Hibbett D.S."/>
            <person name="Martin F."/>
            <person name="Nordberg H.P."/>
            <person name="Cantor M.N."/>
            <person name="Hua S.X."/>
        </authorList>
    </citation>
    <scope>NUCLEOTIDE SEQUENCE [LARGE SCALE GENOMIC DNA]</scope>
    <source>
        <strain evidence="2 3">ATCC 200175</strain>
    </source>
</reference>
<dbReference type="OrthoDB" id="1077582at2759"/>
<dbReference type="EMBL" id="KN819353">
    <property type="protein sequence ID" value="KIJ13307.1"/>
    <property type="molecule type" value="Genomic_DNA"/>
</dbReference>
<gene>
    <name evidence="2" type="ORF">PAXINDRAFT_100771</name>
</gene>
<feature type="transmembrane region" description="Helical" evidence="1">
    <location>
        <begin position="286"/>
        <end position="307"/>
    </location>
</feature>
<evidence type="ECO:0000313" key="2">
    <source>
        <dbReference type="EMBL" id="KIJ13307.1"/>
    </source>
</evidence>
<evidence type="ECO:0000256" key="1">
    <source>
        <dbReference type="SAM" id="Phobius"/>
    </source>
</evidence>
<accession>A0A0C9U0P0</accession>